<feature type="region of interest" description="Disordered" evidence="5">
    <location>
        <begin position="2143"/>
        <end position="2163"/>
    </location>
</feature>
<dbReference type="EMBL" id="RDSM01000001">
    <property type="protein sequence ID" value="RXH58431.1"/>
    <property type="molecule type" value="Genomic_DNA"/>
</dbReference>
<evidence type="ECO:0000256" key="6">
    <source>
        <dbReference type="SAM" id="SignalP"/>
    </source>
</evidence>
<comment type="caution">
    <text evidence="8">The sequence shown here is derived from an EMBL/GenBank/DDBJ whole genome shotgun (WGS) entry which is preliminary data.</text>
</comment>
<dbReference type="Pfam" id="PF18884">
    <property type="entry name" value="TSP3_bac"/>
    <property type="match status" value="5"/>
</dbReference>
<dbReference type="RefSeq" id="WP_128912428.1">
    <property type="nucleotide sequence ID" value="NZ_RDSM01000001.1"/>
</dbReference>
<feature type="domain" description="BIG2" evidence="7">
    <location>
        <begin position="115"/>
        <end position="199"/>
    </location>
</feature>
<feature type="domain" description="BIG2" evidence="7">
    <location>
        <begin position="2994"/>
        <end position="3076"/>
    </location>
</feature>
<dbReference type="Gene3D" id="2.60.40.1120">
    <property type="entry name" value="Carboxypeptidase-like, regulatory domain"/>
    <property type="match status" value="9"/>
</dbReference>
<dbReference type="InterPro" id="IPR003343">
    <property type="entry name" value="Big_2"/>
</dbReference>
<dbReference type="Gene3D" id="2.60.40.1080">
    <property type="match status" value="1"/>
</dbReference>
<evidence type="ECO:0000259" key="7">
    <source>
        <dbReference type="SMART" id="SM00635"/>
    </source>
</evidence>
<accession>A0A4Q0T9X6</accession>
<evidence type="ECO:0000256" key="1">
    <source>
        <dbReference type="ARBA" id="ARBA00004613"/>
    </source>
</evidence>
<comment type="subcellular location">
    <subcellularLocation>
        <location evidence="1">Secreted</location>
    </subcellularLocation>
</comment>
<feature type="signal peptide" evidence="6">
    <location>
        <begin position="1"/>
        <end position="32"/>
    </location>
</feature>
<feature type="compositionally biased region" description="Low complexity" evidence="5">
    <location>
        <begin position="1156"/>
        <end position="1167"/>
    </location>
</feature>
<dbReference type="InterPro" id="IPR028974">
    <property type="entry name" value="TSP_type-3_rpt"/>
</dbReference>
<keyword evidence="3 6" id="KW-0732">Signal</keyword>
<dbReference type="Proteomes" id="UP000289437">
    <property type="component" value="Unassembled WGS sequence"/>
</dbReference>
<sequence length="3202" mass="324072">MTSLKPIRAIRNTIGLLVLALLALASAPPALAQTVAPLLGSNCTATLLNHSVQLDDNGTFAIPNIPYNPGQYRAKIICTNSDGTTSGAYTGFASITPNGDFSLDRVDLDSAVPPSATNLVITPATTTLGSKGATSQLFVSAFYADGTYLDVSADPGTTYTLSNPAIAAVSATGLVSAVSAGVVNITVRYDGLVGSTSLNVSANLDSDGDGMPDEWEIAHGLNPFDPSDAALDPDGDGLTNLQEYQLGTDPHVADTDGDGLSDGQEVKLGTNPLVADTDGDGLSDGQEVTLGTNPLSVDTDGDGISDGLEVKLGTNPLVADPTTTVTGRVIGPDGKPVPGASATVLLYFTGTTDLTGLFTIPFVPTDVPGAGTTLTASVIAALSGGSVENGSSNATTSVPSGTTDLGVIQLGVSTGVVTGTIVNPKLKPVPGAIVTISGTGVTLTATADATGTYRVTNLPGGAIMVGALDPTTGLRGQSTGTLPPQSTTPLTVNVTLGGFGTVAGTVANADGSPAATGTTVSLSGSTTASTTTAALGAYAFPFVPLGSFTVQATDTRGNSGSASGFIATTSQTVTANIQFLGNGTVTGLVSDASGNPAPNAAITLMAQNSTQQSLTTTSDASGHYTLSNVFVGSFAVSASLASGNLGGTALGIINQQGQTVTLNITLAAAGTITGRILQADGQTPAASVKVQAGQNAITATSDAQGNYTLNFVPPGKVQLLATDPATGNQGSVNTTSTASTTTTAPNLVLNGLGNVSVTVLDATGTPVPNAQLTLTSDTAFTQQLSGLSSATGTYTFQNVLAGGFTVMATNPVNELAGTSQGTLTVAGNATVTVNLQPAGVISGTVFAADGKTPAPGVEIQLDQSLTTVSASDGTYQFATVPAGTHSIVALDGVGTASSPSATATITTQGQTVTANLILISRGTVNGTVTNIDGTVAVGVAVSAQSLTAGFVRTVSTQTDVSGNYTITGVPTGPISVLAYTPTASAQVNATLPAATPTVTVNLMLAQNQVRTTQTLFDANAMPYDLDQTGEISSGLNSVFAGFGIAGYNQHDETLTLYLDSDGSTHGFSGNVFATSLQNGQELAVEQDGVAGLNVTRRIFVPKAGYMARYLEVLANPTAADITVDVNLTSGYRYTHENRDGYTYNGTPEVNGSSSGDSTFSVTTDPTTTDHWIIEGTDEDTDPFINSDNVPSVAYVFDDGKGPVSLGAGSFVTTSSYGKLSATWQKVRIPAGQTVELMHFVSQEVLRTAATASAQRLVQLPPEALLGLSAADASAIQNFAVPQNLTSTVAALPALTGQVGGTVYAGDTTTPIPAALVSLQSADPIFARTYQYKSDGSGNFQFNTNLDGAGDAIAIPLENFNLSAIHPITKVASPTFNGSLTTAVPGVLQPVNFSNTGQVQGTVRLNATTVVTNGTITFTSPSLTGTVAIPIQADGTYAINGLPAGTYAEVASITGTLLTGLATPLVSVGTTTTQDIMIGTSGAIQGTVRGSDTNHTPLPGITVYLHMGAQTVSTLSNSSGAYSFTDVPGGAYTLQAYDPASNTAATVSVTVSGSATTTQDIVLSSGGSVTVQATAPSGVVLSGLTTTLHVTTSSGVQTFTATTSSTGAATFNNIPVGQLSAEVDAANGYSGTTTGTLGLSGQTVTLNVTLVQSGTISGTILASDGKTPVPNAPVQLYGTLPNQLESLVATTQTDATGHYIFRSVPVGAFTVAAQNTPTGDQGYINGTIATTNQQLTVNVTLDGVGTINVTVVTANGNPDAAVNVTATSSFNTNVGYKGTTSAQGTVTLSNVLAGQVTVNATDPTTQLTGQSTVTLAPNGTQNVNITLQPSGKIAGHIYQADGTTPAAGAGLQIYLYGTSQPAARFTTLADGSYQFLNLPLGEYVINVYDPNQVLRNYAAALILATSGQVITQDISYLAIATVKGTVSNPDGTAAANLGVTLVSQGRLTSTLAGSTDASGNYSITGVPAGAFQVTAQDLSHGLGGTSLGSVTKDGDIVTVNIQLTSNVVSLGQTLTDFNGFPYDVQHDGSIGNGATYPNLVSNNFFNPTYQNAFHLSLFQNGAATDFIGASTAVTSIGGRQLAITQSNLDSLNVTRKIYVPSTGYFARYLEILSNPGTTPVTVDVQVSGQVQSSNGLNAISVTTSSGDASLSSADTTLVTNDDTGSSPYPYSEPALGEAFEGPGAPVAVTPSYQLPSGLSYAVLTYRWNSITIPAGGEVAFLHFATQQTNQGQAAASVARLYQLPPEGLTGLQSDELAAIQNFVIPQGGTSTLPAITVPSSGSVTGHVYAGDNQTLVPGALAVFTGTDLYLGATAFQLADRNGVFDLTSVPVASYTLQGTDPNTSVRSPIVNGTFAQGVSNSSNDIVFSNTGLITGTLNVPTGTAYSQASISLNSTNQTVGTINLTSANTFTFTGLLPGTYTLQLIAVPQYGNSSGSYFFVQQTVTITAGQATPVTVTLPAVGTVSGTFTDARGNPETHDIVQLTDTANTFSRLATTDSSGAFSLPQLPAGTYTLTGTDGTSGLTATATVTVTAGSTTTQNLQLATGATINLTVNYANGQPAPNTLVTIHRSMDAGNVYQAIGVTAADGTLPVTAVPIGAYQLVVYYPGETQYQGGAVSATSSGTVATNGEVIPMTIALPAVSTLTGTITTYSGTAAPSAVAILDYPGNGSAQVPTHSTTTATSSGTYTFPVVLASTSVQLGGQLNSGTYYQSQSTITTAASGQTLTQNIKLPVNTTVVVTVTDTNNNPVPQAYVTLDGTQPTTALYSYYSSLTTGNDGTVTFTNVPDASYSIQVSNSNGSFTGSGIIVVHTTDDGKTLPITVQNGYTGTISGTLLASDGATPAPPATYNVLLLDADTQDYIAQVTSTDGTFSFPNITVGHDGFTIQSQMTQSPTYTYGQPSPVNTTGNFTAQGQNLTANVTLPIPVLTGTIYQSDGSTPATNPNVQVTVPNEGTPVTFFGVSNAQGVYTAAVPAHDQASIIANANGLTTQAQYYIQTGDTIDHQDVILVPSGTVTGTVTDGQNPLFNVQVSVTSSGSTYTLFAQTDASGNYTLSGVATGTLTVVATYYQGCAATVTGTLANQGDTATINPVINTANCNTGPSSQLRPPSPSVPAVTFFADTRPADTRPAGTPPAGQPTLGCHSRRESAFSSAVACSEPLPILRSHPERSEGPPYPPLFSSLSPPATRSSATRPSTTAFGNPLP</sequence>
<protein>
    <submittedName>
        <fullName evidence="8">Ig domain protein group 2 domain protein</fullName>
    </submittedName>
</protein>
<reference evidence="8 9" key="1">
    <citation type="submission" date="2018-11" db="EMBL/GenBank/DDBJ databases">
        <authorList>
            <person name="Mardanov A.V."/>
            <person name="Ravin N.V."/>
            <person name="Dedysh S.N."/>
        </authorList>
    </citation>
    <scope>NUCLEOTIDE SEQUENCE [LARGE SCALE GENOMIC DNA]</scope>
    <source>
        <strain evidence="8 9">AF10</strain>
    </source>
</reference>
<dbReference type="SUPFAM" id="SSF49464">
    <property type="entry name" value="Carboxypeptidase regulatory domain-like"/>
    <property type="match status" value="1"/>
</dbReference>
<dbReference type="InterPro" id="IPR008964">
    <property type="entry name" value="Invasin/intimin_cell_adhesion"/>
</dbReference>
<keyword evidence="9" id="KW-1185">Reference proteome</keyword>
<dbReference type="OrthoDB" id="97780at2"/>
<evidence type="ECO:0000256" key="2">
    <source>
        <dbReference type="ARBA" id="ARBA00022525"/>
    </source>
</evidence>
<feature type="compositionally biased region" description="Low complexity" evidence="5">
    <location>
        <begin position="3176"/>
        <end position="3196"/>
    </location>
</feature>
<dbReference type="GO" id="GO:0030246">
    <property type="term" value="F:carbohydrate binding"/>
    <property type="evidence" value="ECO:0007669"/>
    <property type="project" value="InterPro"/>
</dbReference>
<evidence type="ECO:0000313" key="8">
    <source>
        <dbReference type="EMBL" id="RXH58431.1"/>
    </source>
</evidence>
<evidence type="ECO:0000256" key="4">
    <source>
        <dbReference type="ARBA" id="ARBA00022837"/>
    </source>
</evidence>
<dbReference type="Pfam" id="PF02368">
    <property type="entry name" value="Big_2"/>
    <property type="match status" value="1"/>
</dbReference>
<dbReference type="GO" id="GO:0005509">
    <property type="term" value="F:calcium ion binding"/>
    <property type="evidence" value="ECO:0007669"/>
    <property type="project" value="InterPro"/>
</dbReference>
<dbReference type="InterPro" id="IPR059100">
    <property type="entry name" value="TSP3_bac"/>
</dbReference>
<evidence type="ECO:0000256" key="5">
    <source>
        <dbReference type="SAM" id="MobiDB-lite"/>
    </source>
</evidence>
<dbReference type="SUPFAM" id="SSF49452">
    <property type="entry name" value="Starch-binding domain-like"/>
    <property type="match status" value="11"/>
</dbReference>
<feature type="compositionally biased region" description="Polar residues" evidence="5">
    <location>
        <begin position="1145"/>
        <end position="1155"/>
    </location>
</feature>
<keyword evidence="4" id="KW-0106">Calcium</keyword>
<proteinExistence type="predicted"/>
<evidence type="ECO:0000256" key="3">
    <source>
        <dbReference type="ARBA" id="ARBA00022729"/>
    </source>
</evidence>
<dbReference type="SUPFAM" id="SSF49478">
    <property type="entry name" value="Cna protein B-type domain"/>
    <property type="match status" value="1"/>
</dbReference>
<feature type="region of interest" description="Disordered" evidence="5">
    <location>
        <begin position="1145"/>
        <end position="1167"/>
    </location>
</feature>
<feature type="region of interest" description="Disordered" evidence="5">
    <location>
        <begin position="3122"/>
        <end position="3141"/>
    </location>
</feature>
<feature type="region of interest" description="Disordered" evidence="5">
    <location>
        <begin position="3158"/>
        <end position="3202"/>
    </location>
</feature>
<evidence type="ECO:0000313" key="9">
    <source>
        <dbReference type="Proteomes" id="UP000289437"/>
    </source>
</evidence>
<gene>
    <name evidence="8" type="ORF">GRAN_1741</name>
</gene>
<organism evidence="8 9">
    <name type="scientific">Granulicella sibirica</name>
    <dbReference type="NCBI Taxonomy" id="2479048"/>
    <lineage>
        <taxon>Bacteria</taxon>
        <taxon>Pseudomonadati</taxon>
        <taxon>Acidobacteriota</taxon>
        <taxon>Terriglobia</taxon>
        <taxon>Terriglobales</taxon>
        <taxon>Acidobacteriaceae</taxon>
        <taxon>Granulicella</taxon>
    </lineage>
</organism>
<dbReference type="SUPFAM" id="SSF49373">
    <property type="entry name" value="Invasin/intimin cell-adhesion fragments"/>
    <property type="match status" value="1"/>
</dbReference>
<reference evidence="9" key="2">
    <citation type="submission" date="2019-02" db="EMBL/GenBank/DDBJ databases">
        <title>Granulicella sibirica sp. nov., a psychrotolerant acidobacterium isolated from an organic soil layer in forested tundra, West Siberia.</title>
        <authorList>
            <person name="Oshkin I.Y."/>
            <person name="Kulichevskaya I.S."/>
            <person name="Rijpstra W.I.C."/>
            <person name="Sinninghe Damste J.S."/>
            <person name="Rakitin A.L."/>
            <person name="Ravin N.V."/>
            <person name="Dedysh S.N."/>
        </authorList>
    </citation>
    <scope>NUCLEOTIDE SEQUENCE [LARGE SCALE GENOMIC DNA]</scope>
    <source>
        <strain evidence="9">AF10</strain>
    </source>
</reference>
<dbReference type="Pfam" id="PF13620">
    <property type="entry name" value="CarboxypepD_reg"/>
    <property type="match status" value="4"/>
</dbReference>
<dbReference type="SMART" id="SM00635">
    <property type="entry name" value="BID_2"/>
    <property type="match status" value="2"/>
</dbReference>
<dbReference type="InterPro" id="IPR051417">
    <property type="entry name" value="SDr/BOS_complex"/>
</dbReference>
<feature type="chain" id="PRO_5020799217" evidence="6">
    <location>
        <begin position="33"/>
        <end position="3202"/>
    </location>
</feature>
<keyword evidence="2" id="KW-0964">Secreted</keyword>
<dbReference type="InterPro" id="IPR008969">
    <property type="entry name" value="CarboxyPept-like_regulatory"/>
</dbReference>
<dbReference type="InterPro" id="IPR013784">
    <property type="entry name" value="Carb-bd-like_fold"/>
</dbReference>
<dbReference type="SUPFAM" id="SSF103647">
    <property type="entry name" value="TSP type-3 repeat"/>
    <property type="match status" value="1"/>
</dbReference>
<name>A0A4Q0T9X6_9BACT</name>
<dbReference type="PANTHER" id="PTHR23303">
    <property type="entry name" value="CARBOXYPEPTIDASE REGULATORY REGION-CONTAINING"/>
    <property type="match status" value="1"/>
</dbReference>